<feature type="domain" description="TonB-dependent receptor-like beta-barrel" evidence="13">
    <location>
        <begin position="433"/>
        <end position="891"/>
    </location>
</feature>
<dbReference type="AlphaFoldDB" id="A0A1H8IAE5"/>
<dbReference type="InterPro" id="IPR037066">
    <property type="entry name" value="Plug_dom_sf"/>
</dbReference>
<dbReference type="SUPFAM" id="SSF56935">
    <property type="entry name" value="Porins"/>
    <property type="match status" value="1"/>
</dbReference>
<dbReference type="InterPro" id="IPR000531">
    <property type="entry name" value="Beta-barrel_TonB"/>
</dbReference>
<evidence type="ECO:0000256" key="3">
    <source>
        <dbReference type="ARBA" id="ARBA00022452"/>
    </source>
</evidence>
<feature type="chain" id="PRO_5011588163" evidence="12">
    <location>
        <begin position="24"/>
        <end position="932"/>
    </location>
</feature>
<dbReference type="EMBL" id="FODN01000001">
    <property type="protein sequence ID" value="SEN65770.1"/>
    <property type="molecule type" value="Genomic_DNA"/>
</dbReference>
<sequence>MKLTKKKIYILFILLFINEFSFAQKPEDKLSIELKNCSLLTAIETIENSSTYTFYFDPTWINLNKNQISGNYNNITISELLNKIFDETDLNYIIINHKIILTSNNLIYNNLPANYFNELDSNKTSREFNNISGNPIFYRQYDSLNQHKFTKKPSLQFIGKENKNTTKKNFLLSGYIVNEKTEKPEVNIYLKIRDKDISTSSDLNGHYKLLLPAGINIIEIKSMNHVEVIKTLMVYDDGNLDITINDQSNQLDEVVITKKGMRAKETTISGLVSIDIKAIKNTPLILGERDILRVATTLPGIKTTGEGASGFNVRGGKDDQNLILLDNSVLYNPQHFLGFFSAINPYTAKKAEIYKGSIPADFGGRLSSVFDITTKNGNPENFSGEGAIGPITSNLSFGLPIQKNKSSILVGARATYSDWILKTLDDENLKNSEAGFYDGIIKYNNTINDNNDLEATVYYSKDRFSLSSDSIYKYSNRLISLKWDHTFNKKSKVELILTNSEYKFNIDYNSSEDNSFDFGYKISETQLQLKFKYLFNKKHTFSYGIASKSYGISPGYQHPKSLMSTLIAIDIEKEKALESAIYFSDNYKIGEKLLIDLGLRYSFYASLGEANVNIYQEGFPLNEETIIENKHYIKNEIIKTYGGFEPRLAARYFLNDDLSIKASYDFTRQYIHLLSSNTTQSPTDSWKLSDINVKPQSAQQFSLGLYKTLQDNLYEISLEGYYKKSKNILDYKVGAELLLNKNVETELLQGVGKAYGIELLLKKQEGKLNGWIGYTYSRTFIKLDSNFESEIVNNGKYFSANFDKPHDFSAILNYKFTKRYSLSTNFLYQTGRPITYPIGVFQYGNSEYTLYSDRNQYRIPDYIRLDIGINIEGNHKIKKLAHSFWNISIYNILGRNNPYSIYFVTDKNGGVKGYKTSIFSIPIPSITYNFKF</sequence>
<dbReference type="PROSITE" id="PS52016">
    <property type="entry name" value="TONB_DEPENDENT_REC_3"/>
    <property type="match status" value="1"/>
</dbReference>
<dbReference type="GO" id="GO:0015344">
    <property type="term" value="F:siderophore uptake transmembrane transporter activity"/>
    <property type="evidence" value="ECO:0007669"/>
    <property type="project" value="TreeGrafter"/>
</dbReference>
<evidence type="ECO:0000256" key="11">
    <source>
        <dbReference type="RuleBase" id="RU003357"/>
    </source>
</evidence>
<dbReference type="InterPro" id="IPR012910">
    <property type="entry name" value="Plug_dom"/>
</dbReference>
<evidence type="ECO:0000256" key="7">
    <source>
        <dbReference type="ARBA" id="ARBA00023136"/>
    </source>
</evidence>
<dbReference type="Gene3D" id="2.170.130.10">
    <property type="entry name" value="TonB-dependent receptor, plug domain"/>
    <property type="match status" value="1"/>
</dbReference>
<keyword evidence="16" id="KW-1185">Reference proteome</keyword>
<evidence type="ECO:0000256" key="12">
    <source>
        <dbReference type="SAM" id="SignalP"/>
    </source>
</evidence>
<keyword evidence="4 10" id="KW-0812">Transmembrane</keyword>
<comment type="subcellular location">
    <subcellularLocation>
        <location evidence="1 10">Cell outer membrane</location>
        <topology evidence="1 10">Multi-pass membrane protein</topology>
    </subcellularLocation>
</comment>
<dbReference type="STRING" id="604089.SAMN04487942_0506"/>
<evidence type="ECO:0000256" key="4">
    <source>
        <dbReference type="ARBA" id="ARBA00022692"/>
    </source>
</evidence>
<evidence type="ECO:0000259" key="14">
    <source>
        <dbReference type="Pfam" id="PF07715"/>
    </source>
</evidence>
<evidence type="ECO:0000256" key="2">
    <source>
        <dbReference type="ARBA" id="ARBA00022448"/>
    </source>
</evidence>
<gene>
    <name evidence="15" type="ORF">SAMN04487942_0506</name>
</gene>
<keyword evidence="8 15" id="KW-0675">Receptor</keyword>
<feature type="domain" description="TonB-dependent receptor plug" evidence="14">
    <location>
        <begin position="288"/>
        <end position="364"/>
    </location>
</feature>
<dbReference type="InterPro" id="IPR008969">
    <property type="entry name" value="CarboxyPept-like_regulatory"/>
</dbReference>
<dbReference type="Pfam" id="PF07715">
    <property type="entry name" value="Plug"/>
    <property type="match status" value="1"/>
</dbReference>
<dbReference type="InterPro" id="IPR039426">
    <property type="entry name" value="TonB-dep_rcpt-like"/>
</dbReference>
<dbReference type="SUPFAM" id="SSF49464">
    <property type="entry name" value="Carboxypeptidase regulatory domain-like"/>
    <property type="match status" value="1"/>
</dbReference>
<evidence type="ECO:0000313" key="15">
    <source>
        <dbReference type="EMBL" id="SEN65770.1"/>
    </source>
</evidence>
<keyword evidence="7 10" id="KW-0472">Membrane</keyword>
<keyword evidence="5 12" id="KW-0732">Signal</keyword>
<dbReference type="InterPro" id="IPR036942">
    <property type="entry name" value="Beta-barrel_TonB_sf"/>
</dbReference>
<evidence type="ECO:0000313" key="16">
    <source>
        <dbReference type="Proteomes" id="UP000198657"/>
    </source>
</evidence>
<dbReference type="GO" id="GO:0044718">
    <property type="term" value="P:siderophore transmembrane transport"/>
    <property type="evidence" value="ECO:0007669"/>
    <property type="project" value="TreeGrafter"/>
</dbReference>
<organism evidence="15 16">
    <name type="scientific">Flavobacterium sinopsychrotolerans</name>
    <dbReference type="NCBI Taxonomy" id="604089"/>
    <lineage>
        <taxon>Bacteria</taxon>
        <taxon>Pseudomonadati</taxon>
        <taxon>Bacteroidota</taxon>
        <taxon>Flavobacteriia</taxon>
        <taxon>Flavobacteriales</taxon>
        <taxon>Flavobacteriaceae</taxon>
        <taxon>Flavobacterium</taxon>
    </lineage>
</organism>
<evidence type="ECO:0000259" key="13">
    <source>
        <dbReference type="Pfam" id="PF00593"/>
    </source>
</evidence>
<accession>A0A1H8IAE5</accession>
<dbReference type="PANTHER" id="PTHR30069">
    <property type="entry name" value="TONB-DEPENDENT OUTER MEMBRANE RECEPTOR"/>
    <property type="match status" value="1"/>
</dbReference>
<keyword evidence="6 11" id="KW-0798">TonB box</keyword>
<protein>
    <submittedName>
        <fullName evidence="15">Outer membrane receptor proteins, mostly Fe transport</fullName>
    </submittedName>
</protein>
<reference evidence="16" key="1">
    <citation type="submission" date="2016-10" db="EMBL/GenBank/DDBJ databases">
        <authorList>
            <person name="Varghese N."/>
            <person name="Submissions S."/>
        </authorList>
    </citation>
    <scope>NUCLEOTIDE SEQUENCE [LARGE SCALE GENOMIC DNA]</scope>
    <source>
        <strain evidence="16">CGMCC 1.8704</strain>
    </source>
</reference>
<feature type="signal peptide" evidence="12">
    <location>
        <begin position="1"/>
        <end position="23"/>
    </location>
</feature>
<keyword evidence="2 10" id="KW-0813">Transport</keyword>
<comment type="similarity">
    <text evidence="10 11">Belongs to the TonB-dependent receptor family.</text>
</comment>
<keyword evidence="9 10" id="KW-0998">Cell outer membrane</keyword>
<dbReference type="GO" id="GO:0009279">
    <property type="term" value="C:cell outer membrane"/>
    <property type="evidence" value="ECO:0007669"/>
    <property type="project" value="UniProtKB-SubCell"/>
</dbReference>
<dbReference type="RefSeq" id="WP_091165242.1">
    <property type="nucleotide sequence ID" value="NZ_CBCSFM010000001.1"/>
</dbReference>
<proteinExistence type="inferred from homology"/>
<evidence type="ECO:0000256" key="1">
    <source>
        <dbReference type="ARBA" id="ARBA00004571"/>
    </source>
</evidence>
<evidence type="ECO:0000256" key="8">
    <source>
        <dbReference type="ARBA" id="ARBA00023170"/>
    </source>
</evidence>
<evidence type="ECO:0000256" key="10">
    <source>
        <dbReference type="PROSITE-ProRule" id="PRU01360"/>
    </source>
</evidence>
<evidence type="ECO:0000256" key="6">
    <source>
        <dbReference type="ARBA" id="ARBA00023077"/>
    </source>
</evidence>
<keyword evidence="3 10" id="KW-1134">Transmembrane beta strand</keyword>
<evidence type="ECO:0000256" key="9">
    <source>
        <dbReference type="ARBA" id="ARBA00023237"/>
    </source>
</evidence>
<dbReference type="Proteomes" id="UP000198657">
    <property type="component" value="Unassembled WGS sequence"/>
</dbReference>
<name>A0A1H8IAE5_9FLAO</name>
<dbReference type="Gene3D" id="2.40.170.20">
    <property type="entry name" value="TonB-dependent receptor, beta-barrel domain"/>
    <property type="match status" value="1"/>
</dbReference>
<dbReference type="PANTHER" id="PTHR30069:SF29">
    <property type="entry name" value="HEMOGLOBIN AND HEMOGLOBIN-HAPTOGLOBIN-BINDING PROTEIN 1-RELATED"/>
    <property type="match status" value="1"/>
</dbReference>
<dbReference type="Pfam" id="PF00593">
    <property type="entry name" value="TonB_dep_Rec_b-barrel"/>
    <property type="match status" value="1"/>
</dbReference>
<dbReference type="OrthoDB" id="9803050at2"/>
<evidence type="ECO:0000256" key="5">
    <source>
        <dbReference type="ARBA" id="ARBA00022729"/>
    </source>
</evidence>